<keyword evidence="3" id="KW-1185">Reference proteome</keyword>
<dbReference type="Proteomes" id="UP000448943">
    <property type="component" value="Unassembled WGS sequence"/>
</dbReference>
<dbReference type="EMBL" id="SIJB01000016">
    <property type="protein sequence ID" value="NBI28576.1"/>
    <property type="molecule type" value="Genomic_DNA"/>
</dbReference>
<dbReference type="RefSeq" id="WP_160645367.1">
    <property type="nucleotide sequence ID" value="NZ_SIJB01000016.1"/>
</dbReference>
<gene>
    <name evidence="2" type="ORF">ERL59_06375</name>
</gene>
<accession>A0A6N9Q088</accession>
<proteinExistence type="predicted"/>
<reference evidence="2 3" key="1">
    <citation type="submission" date="2019-01" db="EMBL/GenBank/DDBJ databases">
        <title>Chengkuizengella sp. nov., isolated from deep-sea sediment of East Pacific Ocean.</title>
        <authorList>
            <person name="Yang J."/>
            <person name="Lai Q."/>
            <person name="Shao Z."/>
        </authorList>
    </citation>
    <scope>NUCLEOTIDE SEQUENCE [LARGE SCALE GENOMIC DNA]</scope>
    <source>
        <strain evidence="2 3">YPA3-1-1</strain>
    </source>
</reference>
<evidence type="ECO:0000313" key="2">
    <source>
        <dbReference type="EMBL" id="NBI28576.1"/>
    </source>
</evidence>
<organism evidence="2 3">
    <name type="scientific">Chengkuizengella marina</name>
    <dbReference type="NCBI Taxonomy" id="2507566"/>
    <lineage>
        <taxon>Bacteria</taxon>
        <taxon>Bacillati</taxon>
        <taxon>Bacillota</taxon>
        <taxon>Bacilli</taxon>
        <taxon>Bacillales</taxon>
        <taxon>Paenibacillaceae</taxon>
        <taxon>Chengkuizengella</taxon>
    </lineage>
</organism>
<feature type="transmembrane region" description="Helical" evidence="1">
    <location>
        <begin position="75"/>
        <end position="95"/>
    </location>
</feature>
<keyword evidence="1" id="KW-0812">Transmembrane</keyword>
<keyword evidence="1" id="KW-0472">Membrane</keyword>
<name>A0A6N9Q088_9BACL</name>
<evidence type="ECO:0000256" key="1">
    <source>
        <dbReference type="SAM" id="Phobius"/>
    </source>
</evidence>
<dbReference type="OrthoDB" id="2662378at2"/>
<keyword evidence="1" id="KW-1133">Transmembrane helix</keyword>
<comment type="caution">
    <text evidence="2">The sequence shown here is derived from an EMBL/GenBank/DDBJ whole genome shotgun (WGS) entry which is preliminary data.</text>
</comment>
<sequence length="100" mass="11919">MDKQDIERLAKLEAEIKAMRDLIMKMDNKLDTWNKTFIPRDEINEMFRSRDKEINELTQNLEKFREGSTTKWEQLWSKSVWFLIGILGSILTILLKETLG</sequence>
<protein>
    <submittedName>
        <fullName evidence="2">Uncharacterized protein</fullName>
    </submittedName>
</protein>
<evidence type="ECO:0000313" key="3">
    <source>
        <dbReference type="Proteomes" id="UP000448943"/>
    </source>
</evidence>
<dbReference type="AlphaFoldDB" id="A0A6N9Q088"/>